<evidence type="ECO:0000256" key="2">
    <source>
        <dbReference type="ARBA" id="ARBA00009539"/>
    </source>
</evidence>
<dbReference type="PANTHER" id="PTHR48069:SF3">
    <property type="entry name" value="DIHYDROFOLATE REDUCTASE"/>
    <property type="match status" value="1"/>
</dbReference>
<reference evidence="9 10" key="1">
    <citation type="journal article" date="2011" name="PLoS Pathog.">
        <title>Dynamic evolution of pathogenicity revealed by sequencing and comparative genomics of 19 Pseudomonas syringae isolates.</title>
        <authorList>
            <person name="Baltrus D.A."/>
            <person name="Nishimura M.T."/>
            <person name="Romanchuk A."/>
            <person name="Chang J.H."/>
            <person name="Mukhtar M.S."/>
            <person name="Cherkis K."/>
            <person name="Roach J."/>
            <person name="Grant S.R."/>
            <person name="Jones C.D."/>
            <person name="Dangl J.L."/>
        </authorList>
    </citation>
    <scope>NUCLEOTIDE SEQUENCE [LARGE SCALE GENOMIC DNA]</scope>
    <source>
        <strain evidence="9 10">M301315</strain>
    </source>
</reference>
<dbReference type="Proteomes" id="UP000006426">
    <property type="component" value="Plasmid pmppla107"/>
</dbReference>
<evidence type="ECO:0000256" key="7">
    <source>
        <dbReference type="ARBA" id="ARBA00025067"/>
    </source>
</evidence>
<protein>
    <recommendedName>
        <fullName evidence="3">dihydrofolate reductase</fullName>
        <ecNumber evidence="3">1.5.1.3</ecNumber>
    </recommendedName>
</protein>
<geneLocation type="plasmid" evidence="10">
    <name>pmppla107</name>
</geneLocation>
<evidence type="ECO:0000256" key="1">
    <source>
        <dbReference type="ARBA" id="ARBA00004903"/>
    </source>
</evidence>
<dbReference type="AlphaFoldDB" id="A0AAD0PWN1"/>
<keyword evidence="4" id="KW-0554">One-carbon metabolism</keyword>
<evidence type="ECO:0000256" key="3">
    <source>
        <dbReference type="ARBA" id="ARBA00012856"/>
    </source>
</evidence>
<dbReference type="InterPro" id="IPR024072">
    <property type="entry name" value="DHFR-like_dom_sf"/>
</dbReference>
<dbReference type="EC" id="1.5.1.3" evidence="3"/>
<keyword evidence="9" id="KW-0614">Plasmid</keyword>
<dbReference type="Pfam" id="PF00186">
    <property type="entry name" value="DHFR_1"/>
    <property type="match status" value="1"/>
</dbReference>
<evidence type="ECO:0000256" key="4">
    <source>
        <dbReference type="ARBA" id="ARBA00022563"/>
    </source>
</evidence>
<dbReference type="PROSITE" id="PS51330">
    <property type="entry name" value="DHFR_2"/>
    <property type="match status" value="1"/>
</dbReference>
<dbReference type="InterPro" id="IPR001796">
    <property type="entry name" value="DHFR_dom"/>
</dbReference>
<dbReference type="CDD" id="cd00209">
    <property type="entry name" value="DHFR"/>
    <property type="match status" value="1"/>
</dbReference>
<comment type="similarity">
    <text evidence="2">Belongs to the dihydrofolate reductase family.</text>
</comment>
<evidence type="ECO:0000313" key="10">
    <source>
        <dbReference type="Proteomes" id="UP000006426"/>
    </source>
</evidence>
<evidence type="ECO:0000259" key="8">
    <source>
        <dbReference type="PROSITE" id="PS51330"/>
    </source>
</evidence>
<comment type="function">
    <text evidence="7">Key enzyme in folate metabolism. Catalyzes an essential reaction for de novo glycine and purine synthesis, and for DNA precursor synthesis.</text>
</comment>
<dbReference type="GO" id="GO:0050661">
    <property type="term" value="F:NADP binding"/>
    <property type="evidence" value="ECO:0007669"/>
    <property type="project" value="InterPro"/>
</dbReference>
<dbReference type="SUPFAM" id="SSF53597">
    <property type="entry name" value="Dihydrofolate reductase-like"/>
    <property type="match status" value="1"/>
</dbReference>
<dbReference type="GO" id="GO:0006730">
    <property type="term" value="P:one-carbon metabolic process"/>
    <property type="evidence" value="ECO:0007669"/>
    <property type="project" value="UniProtKB-KW"/>
</dbReference>
<dbReference type="PRINTS" id="PR00070">
    <property type="entry name" value="DHFR"/>
</dbReference>
<dbReference type="PANTHER" id="PTHR48069">
    <property type="entry name" value="DIHYDROFOLATE REDUCTASE"/>
    <property type="match status" value="1"/>
</dbReference>
<evidence type="ECO:0000313" key="9">
    <source>
        <dbReference type="EMBL" id="AXH60102.1"/>
    </source>
</evidence>
<dbReference type="Gene3D" id="3.40.430.10">
    <property type="entry name" value="Dihydrofolate Reductase, subunit A"/>
    <property type="match status" value="1"/>
</dbReference>
<proteinExistence type="inferred from homology"/>
<comment type="pathway">
    <text evidence="1">Cofactor biosynthesis; tetrahydrofolate biosynthesis; 5,6,7,8-tetrahydrofolate from 7,8-dihydrofolate: step 1/1.</text>
</comment>
<name>A0AAD0PWN1_PSEAV</name>
<dbReference type="EMBL" id="CP031226">
    <property type="protein sequence ID" value="AXH60102.1"/>
    <property type="molecule type" value="Genomic_DNA"/>
</dbReference>
<accession>A0AAD0PWN1</accession>
<dbReference type="InterPro" id="IPR012259">
    <property type="entry name" value="DHFR"/>
</dbReference>
<keyword evidence="6" id="KW-0560">Oxidoreductase</keyword>
<sequence length="172" mass="19062">MSRPVQLNLILACGLHGQIGHNGALPWKIPEELQFFKDVTSGRPIIMGRGTFESIGRPLPNRRNIIVSSKLKYIPGAECVSSLEEALAKVSGVPEAFVIGGIDLWTEALPLADLALISQVEFDEEVDTSLPESFFDDLRATYYMAAMNAKEKFSITYWKRKGSPLYSGEELQ</sequence>
<organism evidence="9 10">
    <name type="scientific">Pseudomonas amygdali pv. lachrymans str. M301315</name>
    <dbReference type="NCBI Taxonomy" id="629260"/>
    <lineage>
        <taxon>Bacteria</taxon>
        <taxon>Pseudomonadati</taxon>
        <taxon>Pseudomonadota</taxon>
        <taxon>Gammaproteobacteria</taxon>
        <taxon>Pseudomonadales</taxon>
        <taxon>Pseudomonadaceae</taxon>
        <taxon>Pseudomonas</taxon>
        <taxon>Pseudomonas amygdali</taxon>
    </lineage>
</organism>
<feature type="domain" description="DHFR" evidence="8">
    <location>
        <begin position="6"/>
        <end position="172"/>
    </location>
</feature>
<gene>
    <name evidence="9" type="ORF">PLA107_033370</name>
</gene>
<dbReference type="GO" id="GO:0046452">
    <property type="term" value="P:dihydrofolate metabolic process"/>
    <property type="evidence" value="ECO:0007669"/>
    <property type="project" value="TreeGrafter"/>
</dbReference>
<evidence type="ECO:0000256" key="5">
    <source>
        <dbReference type="ARBA" id="ARBA00022857"/>
    </source>
</evidence>
<evidence type="ECO:0000256" key="6">
    <source>
        <dbReference type="ARBA" id="ARBA00023002"/>
    </source>
</evidence>
<dbReference type="GO" id="GO:0046655">
    <property type="term" value="P:folic acid metabolic process"/>
    <property type="evidence" value="ECO:0007669"/>
    <property type="project" value="TreeGrafter"/>
</dbReference>
<dbReference type="GO" id="GO:0046654">
    <property type="term" value="P:tetrahydrofolate biosynthetic process"/>
    <property type="evidence" value="ECO:0007669"/>
    <property type="project" value="InterPro"/>
</dbReference>
<keyword evidence="5" id="KW-0521">NADP</keyword>
<dbReference type="GO" id="GO:0004146">
    <property type="term" value="F:dihydrofolate reductase activity"/>
    <property type="evidence" value="ECO:0007669"/>
    <property type="project" value="UniProtKB-EC"/>
</dbReference>